<reference evidence="1" key="1">
    <citation type="submission" date="2019-03" db="EMBL/GenBank/DDBJ databases">
        <title>Single cell metagenomics reveals metabolic interactions within the superorganism composed of flagellate Streblomastix strix and complex community of Bacteroidetes bacteria on its surface.</title>
        <authorList>
            <person name="Treitli S.C."/>
            <person name="Kolisko M."/>
            <person name="Husnik F."/>
            <person name="Keeling P."/>
            <person name="Hampl V."/>
        </authorList>
    </citation>
    <scope>NUCLEOTIDE SEQUENCE</scope>
    <source>
        <strain evidence="1">STM</strain>
    </source>
</reference>
<evidence type="ECO:0000313" key="1">
    <source>
        <dbReference type="EMBL" id="KAA6348024.1"/>
    </source>
</evidence>
<proteinExistence type="predicted"/>
<dbReference type="EMBL" id="SNRY01000078">
    <property type="protein sequence ID" value="KAA6348024.1"/>
    <property type="molecule type" value="Genomic_DNA"/>
</dbReference>
<dbReference type="AlphaFoldDB" id="A0A5J4SP98"/>
<name>A0A5J4SP98_9ZZZZ</name>
<comment type="caution">
    <text evidence="1">The sequence shown here is derived from an EMBL/GenBank/DDBJ whole genome shotgun (WGS) entry which is preliminary data.</text>
</comment>
<organism evidence="1">
    <name type="scientific">termite gut metagenome</name>
    <dbReference type="NCBI Taxonomy" id="433724"/>
    <lineage>
        <taxon>unclassified sequences</taxon>
        <taxon>metagenomes</taxon>
        <taxon>organismal metagenomes</taxon>
    </lineage>
</organism>
<sequence length="41" mass="4832">MGNFNYKQQYGIVVICQSEEEQKAFYERLLKEGFTLKVVTV</sequence>
<accession>A0A5J4SP98</accession>
<gene>
    <name evidence="1" type="ORF">EZS27_004476</name>
</gene>
<protein>
    <submittedName>
        <fullName evidence="1">Uncharacterized protein</fullName>
    </submittedName>
</protein>